<feature type="compositionally biased region" description="Low complexity" evidence="1">
    <location>
        <begin position="28"/>
        <end position="46"/>
    </location>
</feature>
<evidence type="ECO:0000256" key="2">
    <source>
        <dbReference type="SAM" id="Phobius"/>
    </source>
</evidence>
<feature type="compositionally biased region" description="Basic and acidic residues" evidence="1">
    <location>
        <begin position="17"/>
        <end position="27"/>
    </location>
</feature>
<dbReference type="Pfam" id="PF12089">
    <property type="entry name" value="DUF3566"/>
    <property type="match status" value="1"/>
</dbReference>
<dbReference type="EMBL" id="PVSR01000034">
    <property type="protein sequence ID" value="PRW62367.1"/>
    <property type="molecule type" value="Genomic_DNA"/>
</dbReference>
<feature type="region of interest" description="Disordered" evidence="1">
    <location>
        <begin position="1"/>
        <end position="173"/>
    </location>
</feature>
<organism evidence="4 5">
    <name type="scientific">Actinopolyspora mortivallis</name>
    <dbReference type="NCBI Taxonomy" id="33906"/>
    <lineage>
        <taxon>Bacteria</taxon>
        <taxon>Bacillati</taxon>
        <taxon>Actinomycetota</taxon>
        <taxon>Actinomycetes</taxon>
        <taxon>Actinopolysporales</taxon>
        <taxon>Actinopolysporaceae</taxon>
        <taxon>Actinopolyspora</taxon>
    </lineage>
</organism>
<keyword evidence="2" id="KW-0472">Membrane</keyword>
<feature type="domain" description="DUF3566" evidence="3">
    <location>
        <begin position="169"/>
        <end position="285"/>
    </location>
</feature>
<feature type="compositionally biased region" description="Basic and acidic residues" evidence="1">
    <location>
        <begin position="115"/>
        <end position="128"/>
    </location>
</feature>
<proteinExistence type="predicted"/>
<accession>A0A2T0GTE5</accession>
<evidence type="ECO:0000256" key="1">
    <source>
        <dbReference type="SAM" id="MobiDB-lite"/>
    </source>
</evidence>
<dbReference type="InParanoid" id="A0A2T0GTE5"/>
<feature type="transmembrane region" description="Helical" evidence="2">
    <location>
        <begin position="187"/>
        <end position="210"/>
    </location>
</feature>
<dbReference type="AlphaFoldDB" id="A0A2T0GTE5"/>
<dbReference type="STRING" id="1050202.GCA_000384035_03623"/>
<feature type="compositionally biased region" description="Polar residues" evidence="1">
    <location>
        <begin position="47"/>
        <end position="57"/>
    </location>
</feature>
<feature type="compositionally biased region" description="Polar residues" evidence="1">
    <location>
        <begin position="1"/>
        <end position="16"/>
    </location>
</feature>
<evidence type="ECO:0000313" key="5">
    <source>
        <dbReference type="Proteomes" id="UP000239352"/>
    </source>
</evidence>
<gene>
    <name evidence="4" type="ORF">CEP50_15935</name>
</gene>
<protein>
    <recommendedName>
        <fullName evidence="3">DUF3566 domain-containing protein</fullName>
    </recommendedName>
</protein>
<dbReference type="Proteomes" id="UP000239352">
    <property type="component" value="Unassembled WGS sequence"/>
</dbReference>
<evidence type="ECO:0000313" key="4">
    <source>
        <dbReference type="EMBL" id="PRW62367.1"/>
    </source>
</evidence>
<feature type="compositionally biased region" description="Gly residues" evidence="1">
    <location>
        <begin position="149"/>
        <end position="158"/>
    </location>
</feature>
<name>A0A2T0GTE5_ACTMO</name>
<keyword evidence="2" id="KW-0812">Transmembrane</keyword>
<keyword evidence="5" id="KW-1185">Reference proteome</keyword>
<sequence length="287" mass="29635">MAESTISEGSLVTSSDKPQESESRSTGEQDTTSTTTTETTATSVSEGMSTDTADSGTSAGGRSDSDSEVDASVAAPPWQRVPNSSSSSAAADGEEGRVTTAQGQRGSDGEGSDSEDTHKIPHPLRGDSDSPEDGPAAAESARSSVSFGSGVGVRGTGTQGNPRRPNRGPRRASLQVRRVDPWSVLKLSLVLSITLFFVWMIAVAVLYGVLGGMGVWEQLNGTFSDLTQPENSLSEPLISASRVFGAAMIIGAVNIVLTTALATVAGFIYNVAADFVGGVELTLSERE</sequence>
<feature type="transmembrane region" description="Helical" evidence="2">
    <location>
        <begin position="243"/>
        <end position="269"/>
    </location>
</feature>
<reference evidence="4 5" key="1">
    <citation type="submission" date="2018-03" db="EMBL/GenBank/DDBJ databases">
        <title>Actinopolyspora mortivallis from Sahara, screening for active biomolecules.</title>
        <authorList>
            <person name="Selama O."/>
            <person name="Wellington E.M.H."/>
            <person name="Hacene H."/>
        </authorList>
    </citation>
    <scope>NUCLEOTIDE SEQUENCE [LARGE SCALE GENOMIC DNA]</scope>
    <source>
        <strain evidence="4 5">M5A</strain>
    </source>
</reference>
<comment type="caution">
    <text evidence="4">The sequence shown here is derived from an EMBL/GenBank/DDBJ whole genome shotgun (WGS) entry which is preliminary data.</text>
</comment>
<dbReference type="InterPro" id="IPR021949">
    <property type="entry name" value="DUF3566_TM"/>
</dbReference>
<keyword evidence="2" id="KW-1133">Transmembrane helix</keyword>
<evidence type="ECO:0000259" key="3">
    <source>
        <dbReference type="Pfam" id="PF12089"/>
    </source>
</evidence>